<evidence type="ECO:0000256" key="13">
    <source>
        <dbReference type="RuleBase" id="RU000304"/>
    </source>
</evidence>
<reference evidence="16 17" key="1">
    <citation type="journal article" date="2011" name="Science">
        <title>The Selaginella genome identifies genetic changes associated with the evolution of vascular plants.</title>
        <authorList>
            <person name="Banks J.A."/>
            <person name="Nishiyama T."/>
            <person name="Hasebe M."/>
            <person name="Bowman J.L."/>
            <person name="Gribskov M."/>
            <person name="dePamphilis C."/>
            <person name="Albert V.A."/>
            <person name="Aono N."/>
            <person name="Aoyama T."/>
            <person name="Ambrose B.A."/>
            <person name="Ashton N.W."/>
            <person name="Axtell M.J."/>
            <person name="Barker E."/>
            <person name="Barker M.S."/>
            <person name="Bennetzen J.L."/>
            <person name="Bonawitz N.D."/>
            <person name="Chapple C."/>
            <person name="Cheng C."/>
            <person name="Correa L.G."/>
            <person name="Dacre M."/>
            <person name="DeBarry J."/>
            <person name="Dreyer I."/>
            <person name="Elias M."/>
            <person name="Engstrom E.M."/>
            <person name="Estelle M."/>
            <person name="Feng L."/>
            <person name="Finet C."/>
            <person name="Floyd S.K."/>
            <person name="Frommer W.B."/>
            <person name="Fujita T."/>
            <person name="Gramzow L."/>
            <person name="Gutensohn M."/>
            <person name="Harholt J."/>
            <person name="Hattori M."/>
            <person name="Heyl A."/>
            <person name="Hirai T."/>
            <person name="Hiwatashi Y."/>
            <person name="Ishikawa M."/>
            <person name="Iwata M."/>
            <person name="Karol K.G."/>
            <person name="Koehler B."/>
            <person name="Kolukisaoglu U."/>
            <person name="Kubo M."/>
            <person name="Kurata T."/>
            <person name="Lalonde S."/>
            <person name="Li K."/>
            <person name="Li Y."/>
            <person name="Litt A."/>
            <person name="Lyons E."/>
            <person name="Manning G."/>
            <person name="Maruyama T."/>
            <person name="Michael T.P."/>
            <person name="Mikami K."/>
            <person name="Miyazaki S."/>
            <person name="Morinaga S."/>
            <person name="Murata T."/>
            <person name="Mueller-Roeber B."/>
            <person name="Nelson D.R."/>
            <person name="Obara M."/>
            <person name="Oguri Y."/>
            <person name="Olmstead R.G."/>
            <person name="Onodera N."/>
            <person name="Petersen B.L."/>
            <person name="Pils B."/>
            <person name="Prigge M."/>
            <person name="Rensing S.A."/>
            <person name="Riano-Pachon D.M."/>
            <person name="Roberts A.W."/>
            <person name="Sato Y."/>
            <person name="Scheller H.V."/>
            <person name="Schulz B."/>
            <person name="Schulz C."/>
            <person name="Shakirov E.V."/>
            <person name="Shibagaki N."/>
            <person name="Shinohara N."/>
            <person name="Shippen D.E."/>
            <person name="Soerensen I."/>
            <person name="Sotooka R."/>
            <person name="Sugimoto N."/>
            <person name="Sugita M."/>
            <person name="Sumikawa N."/>
            <person name="Tanurdzic M."/>
            <person name="Theissen G."/>
            <person name="Ulvskov P."/>
            <person name="Wakazuki S."/>
            <person name="Weng J.K."/>
            <person name="Willats W.W."/>
            <person name="Wipf D."/>
            <person name="Wolf P.G."/>
            <person name="Yang L."/>
            <person name="Zimmer A.D."/>
            <person name="Zhu Q."/>
            <person name="Mitros T."/>
            <person name="Hellsten U."/>
            <person name="Loque D."/>
            <person name="Otillar R."/>
            <person name="Salamov A."/>
            <person name="Schmutz J."/>
            <person name="Shapiro H."/>
            <person name="Lindquist E."/>
            <person name="Lucas S."/>
            <person name="Rokhsar D."/>
            <person name="Grigoriev I.V."/>
        </authorList>
    </citation>
    <scope>NUCLEOTIDE SEQUENCE [LARGE SCALE GENOMIC DNA]</scope>
</reference>
<dbReference type="PRINTS" id="PR00109">
    <property type="entry name" value="TYRKINASE"/>
</dbReference>
<dbReference type="Pfam" id="PF07714">
    <property type="entry name" value="PK_Tyr_Ser-Thr"/>
    <property type="match status" value="1"/>
</dbReference>
<dbReference type="STRING" id="88036.D8RMM2"/>
<dbReference type="OrthoDB" id="339325at2759"/>
<evidence type="ECO:0000313" key="16">
    <source>
        <dbReference type="EMBL" id="EFJ26362.1"/>
    </source>
</evidence>
<dbReference type="GO" id="GO:0016020">
    <property type="term" value="C:membrane"/>
    <property type="evidence" value="ECO:0007669"/>
    <property type="project" value="UniProtKB-SubCell"/>
</dbReference>
<feature type="region of interest" description="Disordered" evidence="14">
    <location>
        <begin position="1"/>
        <end position="51"/>
    </location>
</feature>
<dbReference type="Gene3D" id="3.30.200.20">
    <property type="entry name" value="Phosphorylase Kinase, domain 1"/>
    <property type="match status" value="1"/>
</dbReference>
<dbReference type="GO" id="GO:0004674">
    <property type="term" value="F:protein serine/threonine kinase activity"/>
    <property type="evidence" value="ECO:0007669"/>
    <property type="project" value="UniProtKB-KW"/>
</dbReference>
<feature type="domain" description="Protein kinase" evidence="15">
    <location>
        <begin position="93"/>
        <end position="352"/>
    </location>
</feature>
<dbReference type="GO" id="GO:0005524">
    <property type="term" value="F:ATP binding"/>
    <property type="evidence" value="ECO:0007669"/>
    <property type="project" value="UniProtKB-UniRule"/>
</dbReference>
<evidence type="ECO:0000256" key="10">
    <source>
        <dbReference type="ARBA" id="ARBA00047899"/>
    </source>
</evidence>
<dbReference type="InterPro" id="IPR000719">
    <property type="entry name" value="Prot_kinase_dom"/>
</dbReference>
<evidence type="ECO:0000256" key="9">
    <source>
        <dbReference type="ARBA" id="ARBA00023136"/>
    </source>
</evidence>
<evidence type="ECO:0000256" key="11">
    <source>
        <dbReference type="ARBA" id="ARBA00048679"/>
    </source>
</evidence>
<keyword evidence="9" id="KW-0472">Membrane</keyword>
<feature type="binding site" evidence="12">
    <location>
        <position position="120"/>
    </location>
    <ligand>
        <name>ATP</name>
        <dbReference type="ChEBI" id="CHEBI:30616"/>
    </ligand>
</feature>
<dbReference type="Gene3D" id="1.10.510.10">
    <property type="entry name" value="Transferase(Phosphotransferase) domain 1"/>
    <property type="match status" value="1"/>
</dbReference>
<dbReference type="PANTHER" id="PTHR44329:SF298">
    <property type="entry name" value="MIXED LINEAGE KINASE DOMAIN-LIKE PROTEIN"/>
    <property type="match status" value="1"/>
</dbReference>
<evidence type="ECO:0000256" key="12">
    <source>
        <dbReference type="PROSITE-ProRule" id="PRU10141"/>
    </source>
</evidence>
<dbReference type="Gramene" id="EFJ26362">
    <property type="protein sequence ID" value="EFJ26362"/>
    <property type="gene ID" value="SELMODRAFT_97070"/>
</dbReference>
<evidence type="ECO:0000256" key="8">
    <source>
        <dbReference type="ARBA" id="ARBA00022840"/>
    </source>
</evidence>
<keyword evidence="5" id="KW-0808">Transferase</keyword>
<evidence type="ECO:0000256" key="7">
    <source>
        <dbReference type="ARBA" id="ARBA00022777"/>
    </source>
</evidence>
<dbReference type="InterPro" id="IPR017441">
    <property type="entry name" value="Protein_kinase_ATP_BS"/>
</dbReference>
<keyword evidence="7" id="KW-0418">Kinase</keyword>
<comment type="catalytic activity">
    <reaction evidence="10">
        <text>L-threonyl-[protein] + ATP = O-phospho-L-threonyl-[protein] + ADP + H(+)</text>
        <dbReference type="Rhea" id="RHEA:46608"/>
        <dbReference type="Rhea" id="RHEA-COMP:11060"/>
        <dbReference type="Rhea" id="RHEA-COMP:11605"/>
        <dbReference type="ChEBI" id="CHEBI:15378"/>
        <dbReference type="ChEBI" id="CHEBI:30013"/>
        <dbReference type="ChEBI" id="CHEBI:30616"/>
        <dbReference type="ChEBI" id="CHEBI:61977"/>
        <dbReference type="ChEBI" id="CHEBI:456216"/>
        <dbReference type="EC" id="2.7.11.1"/>
    </reaction>
</comment>
<protein>
    <recommendedName>
        <fullName evidence="3">non-specific serine/threonine protein kinase</fullName>
        <ecNumber evidence="3">2.7.11.1</ecNumber>
    </recommendedName>
</protein>
<keyword evidence="4 13" id="KW-0723">Serine/threonine-protein kinase</keyword>
<dbReference type="InterPro" id="IPR008271">
    <property type="entry name" value="Ser/Thr_kinase_AS"/>
</dbReference>
<evidence type="ECO:0000256" key="3">
    <source>
        <dbReference type="ARBA" id="ARBA00012513"/>
    </source>
</evidence>
<feature type="compositionally biased region" description="Low complexity" evidence="14">
    <location>
        <begin position="1"/>
        <end position="22"/>
    </location>
</feature>
<accession>D8RMM2</accession>
<dbReference type="HOGENOM" id="CLU_000288_7_35_1"/>
<name>D8RMM2_SELML</name>
<dbReference type="PROSITE" id="PS00107">
    <property type="entry name" value="PROTEIN_KINASE_ATP"/>
    <property type="match status" value="1"/>
</dbReference>
<keyword evidence="17" id="KW-1185">Reference proteome</keyword>
<dbReference type="InterPro" id="IPR011009">
    <property type="entry name" value="Kinase-like_dom_sf"/>
</dbReference>
<evidence type="ECO:0000259" key="15">
    <source>
        <dbReference type="PROSITE" id="PS50011"/>
    </source>
</evidence>
<gene>
    <name evidence="16" type="ORF">SELMODRAFT_97070</name>
</gene>
<evidence type="ECO:0000313" key="17">
    <source>
        <dbReference type="Proteomes" id="UP000001514"/>
    </source>
</evidence>
<dbReference type="SMART" id="SM00220">
    <property type="entry name" value="S_TKc"/>
    <property type="match status" value="1"/>
</dbReference>
<dbReference type="KEGG" id="smo:SELMODRAFT_97070"/>
<comment type="subcellular location">
    <subcellularLocation>
        <location evidence="1">Membrane</location>
    </subcellularLocation>
</comment>
<dbReference type="PANTHER" id="PTHR44329">
    <property type="entry name" value="SERINE/THREONINE-PROTEIN KINASE TNNI3K-RELATED"/>
    <property type="match status" value="1"/>
</dbReference>
<sequence length="355" mass="40274">MGSPSLRQPSSSSPDSASSSVSIKRSNSADEPPNPEKGEQEGRPVDFISKTTRFKERTREELIAKAREKEVDQQKAIKMASHVDDYEIKWEDVHIGERVGQGSFGRVYHADWQGSDVAVKVFLDQDIRSEALEEFKREVAMIRRLRHPNIVLFMGAVTQPPNLSLVTEFCPRGSLFRILQKTKLDERRRLRMALDVSKGMNYLHRCCPPIVHRDLKSPNLLVKENWTIKVCDFGLSRPKNNTFLTSKTGVGTPEWTAPEVLRNEPSDEKCDVYSFGVILWELATLQQPWAGMNSMQVIGAVGYLNQRLPIPDHIEPGIIALMQACWSSDPKARPSFGEIMHKLKTLPRYAFTKQS</sequence>
<dbReference type="PROSITE" id="PS50011">
    <property type="entry name" value="PROTEIN_KINASE_DOM"/>
    <property type="match status" value="1"/>
</dbReference>
<dbReference type="InterPro" id="IPR051681">
    <property type="entry name" value="Ser/Thr_Kinases-Pseudokinases"/>
</dbReference>
<keyword evidence="6 12" id="KW-0547">Nucleotide-binding</keyword>
<dbReference type="PROSITE" id="PS00108">
    <property type="entry name" value="PROTEIN_KINASE_ST"/>
    <property type="match status" value="1"/>
</dbReference>
<dbReference type="Proteomes" id="UP000001514">
    <property type="component" value="Unassembled WGS sequence"/>
</dbReference>
<dbReference type="EC" id="2.7.11.1" evidence="3"/>
<keyword evidence="8 12" id="KW-0067">ATP-binding</keyword>
<dbReference type="CDD" id="cd13999">
    <property type="entry name" value="STKc_MAP3K-like"/>
    <property type="match status" value="1"/>
</dbReference>
<organism evidence="17">
    <name type="scientific">Selaginella moellendorffii</name>
    <name type="common">Spikemoss</name>
    <dbReference type="NCBI Taxonomy" id="88036"/>
    <lineage>
        <taxon>Eukaryota</taxon>
        <taxon>Viridiplantae</taxon>
        <taxon>Streptophyta</taxon>
        <taxon>Embryophyta</taxon>
        <taxon>Tracheophyta</taxon>
        <taxon>Lycopodiopsida</taxon>
        <taxon>Selaginellales</taxon>
        <taxon>Selaginellaceae</taxon>
        <taxon>Selaginella</taxon>
    </lineage>
</organism>
<feature type="compositionally biased region" description="Basic and acidic residues" evidence="14">
    <location>
        <begin position="34"/>
        <end position="44"/>
    </location>
</feature>
<dbReference type="EMBL" id="GL377584">
    <property type="protein sequence ID" value="EFJ26362.1"/>
    <property type="molecule type" value="Genomic_DNA"/>
</dbReference>
<dbReference type="InterPro" id="IPR001245">
    <property type="entry name" value="Ser-Thr/Tyr_kinase_cat_dom"/>
</dbReference>
<dbReference type="SUPFAM" id="SSF56112">
    <property type="entry name" value="Protein kinase-like (PK-like)"/>
    <property type="match status" value="1"/>
</dbReference>
<evidence type="ECO:0000256" key="6">
    <source>
        <dbReference type="ARBA" id="ARBA00022741"/>
    </source>
</evidence>
<dbReference type="GO" id="GO:0004672">
    <property type="term" value="F:protein kinase activity"/>
    <property type="evidence" value="ECO:0000318"/>
    <property type="project" value="GO_Central"/>
</dbReference>
<dbReference type="FunFam" id="1.10.510.10:FF:000476">
    <property type="entry name" value="PAS domain-containing protein tyrosine kinase family protein"/>
    <property type="match status" value="1"/>
</dbReference>
<comment type="catalytic activity">
    <reaction evidence="11">
        <text>L-seryl-[protein] + ATP = O-phospho-L-seryl-[protein] + ADP + H(+)</text>
        <dbReference type="Rhea" id="RHEA:17989"/>
        <dbReference type="Rhea" id="RHEA-COMP:9863"/>
        <dbReference type="Rhea" id="RHEA-COMP:11604"/>
        <dbReference type="ChEBI" id="CHEBI:15378"/>
        <dbReference type="ChEBI" id="CHEBI:29999"/>
        <dbReference type="ChEBI" id="CHEBI:30616"/>
        <dbReference type="ChEBI" id="CHEBI:83421"/>
        <dbReference type="ChEBI" id="CHEBI:456216"/>
        <dbReference type="EC" id="2.7.11.1"/>
    </reaction>
</comment>
<dbReference type="InParanoid" id="D8RMM2"/>
<evidence type="ECO:0000256" key="2">
    <source>
        <dbReference type="ARBA" id="ARBA00010507"/>
    </source>
</evidence>
<evidence type="ECO:0000256" key="4">
    <source>
        <dbReference type="ARBA" id="ARBA00022527"/>
    </source>
</evidence>
<dbReference type="GO" id="GO:0007165">
    <property type="term" value="P:signal transduction"/>
    <property type="evidence" value="ECO:0000318"/>
    <property type="project" value="GO_Central"/>
</dbReference>
<dbReference type="OMA" id="KNIMQLV"/>
<dbReference type="AlphaFoldDB" id="D8RMM2"/>
<evidence type="ECO:0000256" key="14">
    <source>
        <dbReference type="SAM" id="MobiDB-lite"/>
    </source>
</evidence>
<evidence type="ECO:0000256" key="5">
    <source>
        <dbReference type="ARBA" id="ARBA00022679"/>
    </source>
</evidence>
<proteinExistence type="inferred from homology"/>
<dbReference type="FunFam" id="3.30.200.20:FF:000060">
    <property type="entry name" value="Serine/threonine-protein kinase isoform 1"/>
    <property type="match status" value="1"/>
</dbReference>
<dbReference type="eggNOG" id="KOG0192">
    <property type="taxonomic scope" value="Eukaryota"/>
</dbReference>
<dbReference type="GO" id="GO:0005737">
    <property type="term" value="C:cytoplasm"/>
    <property type="evidence" value="ECO:0000318"/>
    <property type="project" value="GO_Central"/>
</dbReference>
<evidence type="ECO:0000256" key="1">
    <source>
        <dbReference type="ARBA" id="ARBA00004370"/>
    </source>
</evidence>
<comment type="similarity">
    <text evidence="2">Belongs to the protein kinase superfamily. TKL Ser/Thr protein kinase family. RAF subfamily.</text>
</comment>